<dbReference type="AlphaFoldDB" id="A0A0V9URH9"/>
<feature type="domain" description="Acyl-CoA thioesterase-like C-terminal" evidence="2">
    <location>
        <begin position="160"/>
        <end position="291"/>
    </location>
</feature>
<reference evidence="3 4" key="2">
    <citation type="journal article" date="2016" name="Genome Announc.">
        <title>Draft Genome Sequence of a Versatile Hydrocarbon-Degrading Bacterium, Rhodococcus pyridinivorans Strain KG-16, Collected from Oil Fields in India.</title>
        <authorList>
            <person name="Aggarwal R.K."/>
            <person name="Dawar C."/>
            <person name="Phanindranath R."/>
            <person name="Mutnuri L."/>
            <person name="Dayal A.M."/>
        </authorList>
    </citation>
    <scope>NUCLEOTIDE SEQUENCE [LARGE SCALE GENOMIC DNA]</scope>
    <source>
        <strain evidence="3 4">KG-16</strain>
    </source>
</reference>
<evidence type="ECO:0000313" key="4">
    <source>
        <dbReference type="Proteomes" id="UP000053060"/>
    </source>
</evidence>
<dbReference type="InterPro" id="IPR049449">
    <property type="entry name" value="TesB_ACOT8-like_N"/>
</dbReference>
<dbReference type="Gene3D" id="2.40.160.210">
    <property type="entry name" value="Acyl-CoA thioesterase, double hotdog domain"/>
    <property type="match status" value="1"/>
</dbReference>
<reference evidence="4" key="1">
    <citation type="submission" date="2015-01" db="EMBL/GenBank/DDBJ databases">
        <title>Draft genome sequence of Rhodococcus pyridinivorans strain KG-16, a hydrocarbon-degrading bacterium.</title>
        <authorList>
            <person name="Aggarwal R.K."/>
            <person name="Dawar C."/>
        </authorList>
    </citation>
    <scope>NUCLEOTIDE SEQUENCE [LARGE SCALE GENOMIC DNA]</scope>
    <source>
        <strain evidence="4">KG-16</strain>
    </source>
</reference>
<keyword evidence="3" id="KW-0808">Transferase</keyword>
<organism evidence="3 4">
    <name type="scientific">Rhodococcus pyridinivorans KG-16</name>
    <dbReference type="NCBI Taxonomy" id="1441730"/>
    <lineage>
        <taxon>Bacteria</taxon>
        <taxon>Bacillati</taxon>
        <taxon>Actinomycetota</taxon>
        <taxon>Actinomycetes</taxon>
        <taxon>Mycobacteriales</taxon>
        <taxon>Nocardiaceae</taxon>
        <taxon>Rhodococcus</taxon>
    </lineage>
</organism>
<dbReference type="EMBL" id="AZXY01000001">
    <property type="protein sequence ID" value="KSZ60581.1"/>
    <property type="molecule type" value="Genomic_DNA"/>
</dbReference>
<dbReference type="InterPro" id="IPR049450">
    <property type="entry name" value="ACOT8-like_C"/>
</dbReference>
<feature type="domain" description="Acyl-CoA thioesterase-like N-terminal HotDog" evidence="1">
    <location>
        <begin position="41"/>
        <end position="129"/>
    </location>
</feature>
<dbReference type="GO" id="GO:0016301">
    <property type="term" value="F:kinase activity"/>
    <property type="evidence" value="ECO:0007669"/>
    <property type="project" value="UniProtKB-KW"/>
</dbReference>
<protein>
    <submittedName>
        <fullName evidence="3">Diacylglycerol kinase</fullName>
    </submittedName>
</protein>
<accession>A0A0V9URH9</accession>
<dbReference type="SUPFAM" id="SSF54637">
    <property type="entry name" value="Thioesterase/thiol ester dehydrase-isomerase"/>
    <property type="match status" value="2"/>
</dbReference>
<comment type="caution">
    <text evidence="3">The sequence shown here is derived from an EMBL/GenBank/DDBJ whole genome shotgun (WGS) entry which is preliminary data.</text>
</comment>
<proteinExistence type="predicted"/>
<evidence type="ECO:0000259" key="2">
    <source>
        <dbReference type="Pfam" id="PF20789"/>
    </source>
</evidence>
<gene>
    <name evidence="3" type="ORF">Z045_03960</name>
</gene>
<dbReference type="InterPro" id="IPR029069">
    <property type="entry name" value="HotDog_dom_sf"/>
</dbReference>
<sequence length="293" mass="31183">MTLTDQPFLDLTSVTRVPGEYPEGTVGSTPTGTAAWQAHIDPVWTIGPKVHGGCMLAVCASAARRSVLDAGVDPLTQPLAVSASFVAAPDPGDVELTTVLRKQGKQIALVDVELSQAGRVAVRASVTLGTPDSEEPFHTVPHRATTMPVDPPAESVLVTPEHPMGQIVKFAATSRLRIDASTARFLDGQQGEPLVSMWTRPSPGDEADVDTSVLFALMCGDVSAPVAMNLGRFGWAPTVQLTAYLRRVPAPGWLRVIAESSVLGNTWFEEDHTVVDSTGQVVVQSRQLAMMPR</sequence>
<evidence type="ECO:0000259" key="1">
    <source>
        <dbReference type="Pfam" id="PF13622"/>
    </source>
</evidence>
<dbReference type="PATRIC" id="fig|1441730.3.peg.835"/>
<evidence type="ECO:0000313" key="3">
    <source>
        <dbReference type="EMBL" id="KSZ60581.1"/>
    </source>
</evidence>
<dbReference type="InterPro" id="IPR052389">
    <property type="entry name" value="Sec_Metab_Biosynth-Assoc"/>
</dbReference>
<name>A0A0V9URH9_9NOCA</name>
<dbReference type="Pfam" id="PF13622">
    <property type="entry name" value="4HBT_3"/>
    <property type="match status" value="1"/>
</dbReference>
<dbReference type="Proteomes" id="UP000053060">
    <property type="component" value="Unassembled WGS sequence"/>
</dbReference>
<dbReference type="InterPro" id="IPR042171">
    <property type="entry name" value="Acyl-CoA_hotdog"/>
</dbReference>
<keyword evidence="3" id="KW-0418">Kinase</keyword>
<dbReference type="Pfam" id="PF20789">
    <property type="entry name" value="4HBT_3C"/>
    <property type="match status" value="1"/>
</dbReference>
<dbReference type="PANTHER" id="PTHR38110:SF1">
    <property type="entry name" value="THIOESTERASE DOMAIN-CONTAINING PROTEIN"/>
    <property type="match status" value="1"/>
</dbReference>
<dbReference type="PANTHER" id="PTHR38110">
    <property type="entry name" value="CHROMOSOME 23, WHOLE GENOME SHOTGUN SEQUENCE"/>
    <property type="match status" value="1"/>
</dbReference>